<evidence type="ECO:0000313" key="3">
    <source>
        <dbReference type="Proteomes" id="UP000004828"/>
    </source>
</evidence>
<keyword evidence="1" id="KW-0812">Transmembrane</keyword>
<dbReference type="Pfam" id="PF18952">
    <property type="entry name" value="DUF5696"/>
    <property type="match status" value="1"/>
</dbReference>
<protein>
    <submittedName>
        <fullName evidence="2">Uncharacterized protein</fullName>
    </submittedName>
</protein>
<dbReference type="InterPro" id="IPR043751">
    <property type="entry name" value="DUF5696"/>
</dbReference>
<gene>
    <name evidence="2" type="ORF">ROSINTL182_05108</name>
</gene>
<comment type="caution">
    <text evidence="2">The sequence shown here is derived from an EMBL/GenBank/DDBJ whole genome shotgun (WGS) entry which is preliminary data.</text>
</comment>
<proteinExistence type="predicted"/>
<dbReference type="AlphaFoldDB" id="C7G5F0"/>
<reference evidence="2 3" key="1">
    <citation type="submission" date="2009-08" db="EMBL/GenBank/DDBJ databases">
        <authorList>
            <person name="Weinstock G."/>
            <person name="Sodergren E."/>
            <person name="Clifton S."/>
            <person name="Fulton L."/>
            <person name="Fulton B."/>
            <person name="Courtney L."/>
            <person name="Fronick C."/>
            <person name="Harrison M."/>
            <person name="Strong C."/>
            <person name="Farmer C."/>
            <person name="Delahaunty K."/>
            <person name="Markovic C."/>
            <person name="Hall O."/>
            <person name="Minx P."/>
            <person name="Tomlinson C."/>
            <person name="Mitreva M."/>
            <person name="Nelson J."/>
            <person name="Hou S."/>
            <person name="Wollam A."/>
            <person name="Pepin K.H."/>
            <person name="Johnson M."/>
            <person name="Bhonagiri V."/>
            <person name="Nash W.E."/>
            <person name="Warren W."/>
            <person name="Chinwalla A."/>
            <person name="Mardis E.R."/>
            <person name="Wilson R.K."/>
        </authorList>
    </citation>
    <scope>NUCLEOTIDE SEQUENCE [LARGE SCALE GENOMIC DNA]</scope>
    <source>
        <strain evidence="2 3">L1-82</strain>
    </source>
</reference>
<dbReference type="HOGENOM" id="CLU_014011_0_0_9"/>
<keyword evidence="1" id="KW-1133">Transmembrane helix</keyword>
<accession>C7G5F0</accession>
<evidence type="ECO:0000256" key="1">
    <source>
        <dbReference type="SAM" id="Phobius"/>
    </source>
</evidence>
<name>C7G5F0_9FIRM</name>
<sequence>MEVEGMSKDKSVRTEKLKNVLKEKTKSLLGPVLILLLIVIGILIIAFWKEEETPEEIVKVNTYEGNSSDIVLENENLKMVMDPETTQFTVTKKSTGAIWYSNPQDADEDTVALKSDIENLKSTLLLTYSVVNGVDTLYNNYKYSISSKIFNIEATENSIKVDYSIGEVEKEYIIPLVAEEERMEELLGNMSKGDASMVKDYYKKYDINNLGKKDDKEALLEQYPILEEKVIYVLRDGVKDNLKKKLEEFFSEAGYTDEEYAVDKELYAQSGESDKPVFNVSIEYRLEGDDLVVTVPMSEIEYKDEYPIISLTILPYFGAGGTEEDGYMLVPEGGGSIIRFNNGKLAQNSYYSNVYGWDMAQGRDYLVHETRAYYGAYGIAKGDASYLCILEDGASYASVSADISGRTNSYNYVNANFTILHREQCDVADKYNGEMFMYEQQIPDENLVERFRFVDTGNYVDMANAYHDYLGEKYGEAFDKNTDETVPVAVEVIGAVDKVEQILGVPVSRPLALTTYEETQKMLQEIKESGVSNLSVKMSGWMNGGINQKILKDVDLISDLGSKKDIKSLLSYAEENDIDIYLDGVTNYANDSGVSDGFLVFRDAARLVSKEKVELLEYDTVYYGEQDWKDPYYLLKPTLVTEMMQNLSDAAAAYGAQGVSFRDTGYQLSADYNQKELVTRQTALNMQLEELENIKASGLSVMTNMGNDYVLGTTDFITNMDLKGSNYTIIDETVPFYQIAIHGYVNYTGKALNLSGDYQEELLKAAEYGAGLYFVFMDAESTELQNTYYTQYFGSNYDSWKDEMLEIYSRYDAELGKTYKQRITNHEVLDEGITLTAYEDGTKVYVNYSSTDYKIKSGITLPARDYMVIQ</sequence>
<evidence type="ECO:0000313" key="2">
    <source>
        <dbReference type="EMBL" id="EEV02920.1"/>
    </source>
</evidence>
<feature type="transmembrane region" description="Helical" evidence="1">
    <location>
        <begin position="28"/>
        <end position="48"/>
    </location>
</feature>
<organism evidence="2 3">
    <name type="scientific">Roseburia intestinalis L1-82</name>
    <dbReference type="NCBI Taxonomy" id="536231"/>
    <lineage>
        <taxon>Bacteria</taxon>
        <taxon>Bacillati</taxon>
        <taxon>Bacillota</taxon>
        <taxon>Clostridia</taxon>
        <taxon>Lachnospirales</taxon>
        <taxon>Lachnospiraceae</taxon>
        <taxon>Roseburia</taxon>
    </lineage>
</organism>
<keyword evidence="1" id="KW-0472">Membrane</keyword>
<dbReference type="EMBL" id="ABYJ02000004">
    <property type="protein sequence ID" value="EEV02920.1"/>
    <property type="molecule type" value="Genomic_DNA"/>
</dbReference>
<dbReference type="Proteomes" id="UP000004828">
    <property type="component" value="Unassembled WGS sequence"/>
</dbReference>